<sequence length="93" mass="10518">MGKPIWDIETILSQSPSAFRYRLGGRGGAIKRLSRGRYAMPAGSVYILEFPLRQAWQEWSEDWFPHEGYSFKRWGCGLVLPLEGAIARSAKAS</sequence>
<evidence type="ECO:0000313" key="2">
    <source>
        <dbReference type="Proteomes" id="UP000654482"/>
    </source>
</evidence>
<dbReference type="RefSeq" id="WP_194028032.1">
    <property type="nucleotide sequence ID" value="NZ_JADEWZ010000004.1"/>
</dbReference>
<comment type="caution">
    <text evidence="1">The sequence shown here is derived from an EMBL/GenBank/DDBJ whole genome shotgun (WGS) entry which is preliminary data.</text>
</comment>
<proteinExistence type="predicted"/>
<evidence type="ECO:0000313" key="1">
    <source>
        <dbReference type="EMBL" id="MBE9114934.1"/>
    </source>
</evidence>
<keyword evidence="2" id="KW-1185">Reference proteome</keyword>
<organism evidence="1 2">
    <name type="scientific">Lusitaniella coriacea LEGE 07157</name>
    <dbReference type="NCBI Taxonomy" id="945747"/>
    <lineage>
        <taxon>Bacteria</taxon>
        <taxon>Bacillati</taxon>
        <taxon>Cyanobacteriota</taxon>
        <taxon>Cyanophyceae</taxon>
        <taxon>Spirulinales</taxon>
        <taxon>Lusitaniellaceae</taxon>
        <taxon>Lusitaniella</taxon>
    </lineage>
</organism>
<accession>A0A8J7B6Y9</accession>
<reference evidence="1" key="1">
    <citation type="submission" date="2020-10" db="EMBL/GenBank/DDBJ databases">
        <authorList>
            <person name="Castelo-Branco R."/>
            <person name="Eusebio N."/>
            <person name="Adriana R."/>
            <person name="Vieira A."/>
            <person name="Brugerolle De Fraissinette N."/>
            <person name="Rezende De Castro R."/>
            <person name="Schneider M.P."/>
            <person name="Vasconcelos V."/>
            <person name="Leao P.N."/>
        </authorList>
    </citation>
    <scope>NUCLEOTIDE SEQUENCE</scope>
    <source>
        <strain evidence="1">LEGE 07157</strain>
    </source>
</reference>
<dbReference type="EMBL" id="JADEWZ010000004">
    <property type="protein sequence ID" value="MBE9114934.1"/>
    <property type="molecule type" value="Genomic_DNA"/>
</dbReference>
<protein>
    <submittedName>
        <fullName evidence="1">Uncharacterized protein</fullName>
    </submittedName>
</protein>
<gene>
    <name evidence="1" type="ORF">IQ249_03385</name>
</gene>
<dbReference type="Proteomes" id="UP000654482">
    <property type="component" value="Unassembled WGS sequence"/>
</dbReference>
<dbReference type="AlphaFoldDB" id="A0A8J7B6Y9"/>
<name>A0A8J7B6Y9_9CYAN</name>